<reference evidence="1" key="1">
    <citation type="submission" date="2023-08" db="EMBL/GenBank/DDBJ databases">
        <title>Emergence of clinically-relevant ST2 carbapenem-resistant Acinetobacter baumannii strains in hospital sewages in Zhejiang, East of China.</title>
        <authorList>
            <person name="Kaichao C."/>
            <person name="Zhang R."/>
        </authorList>
    </citation>
    <scope>NUCLEOTIDE SEQUENCE</scope>
    <source>
        <strain evidence="1">M-SY-60</strain>
    </source>
</reference>
<dbReference type="AlphaFoldDB" id="A0AAW8JJV6"/>
<organism evidence="1 2">
    <name type="scientific">Acinetobacter gerneri</name>
    <dbReference type="NCBI Taxonomy" id="202952"/>
    <lineage>
        <taxon>Bacteria</taxon>
        <taxon>Pseudomonadati</taxon>
        <taxon>Pseudomonadota</taxon>
        <taxon>Gammaproteobacteria</taxon>
        <taxon>Moraxellales</taxon>
        <taxon>Moraxellaceae</taxon>
        <taxon>Acinetobacter</taxon>
    </lineage>
</organism>
<protein>
    <submittedName>
        <fullName evidence="1">Uncharacterized protein</fullName>
    </submittedName>
</protein>
<comment type="caution">
    <text evidence="1">The sequence shown here is derived from an EMBL/GenBank/DDBJ whole genome shotgun (WGS) entry which is preliminary data.</text>
</comment>
<evidence type="ECO:0000313" key="2">
    <source>
        <dbReference type="Proteomes" id="UP001243195"/>
    </source>
</evidence>
<dbReference type="Proteomes" id="UP001243195">
    <property type="component" value="Unassembled WGS sequence"/>
</dbReference>
<proteinExistence type="predicted"/>
<evidence type="ECO:0000313" key="1">
    <source>
        <dbReference type="EMBL" id="MDQ9072753.1"/>
    </source>
</evidence>
<dbReference type="RefSeq" id="WP_308956953.1">
    <property type="nucleotide sequence ID" value="NZ_JAVICY010000027.1"/>
</dbReference>
<name>A0AAW8JJV6_9GAMM</name>
<gene>
    <name evidence="1" type="ORF">RFH51_14940</name>
</gene>
<accession>A0AAW8JJV6</accession>
<dbReference type="EMBL" id="JAVIDA010000025">
    <property type="protein sequence ID" value="MDQ9072753.1"/>
    <property type="molecule type" value="Genomic_DNA"/>
</dbReference>
<sequence>MKIQTFLLTLSLSAATYANDHSSENSCEKTWNENKNIQINIQKEKVVSCRDVWDDPKKSELLKKMGLDPKNKQWLATGECQQIRSEQKTYTIYKAHYQHDSSDLWVIQDVQGNMFGYFRDMGHYDFATDQHIRNKNANKNGVELKCASVGQSPNLIKNLSVYLQKRAIDMQNFSYDDLSK</sequence>